<evidence type="ECO:0000313" key="2">
    <source>
        <dbReference type="EMBL" id="KAG4417471.1"/>
    </source>
</evidence>
<feature type="compositionally biased region" description="Low complexity" evidence="1">
    <location>
        <begin position="74"/>
        <end position="84"/>
    </location>
</feature>
<evidence type="ECO:0000313" key="3">
    <source>
        <dbReference type="Proteomes" id="UP000664132"/>
    </source>
</evidence>
<dbReference type="AlphaFoldDB" id="A0A8H7TEN1"/>
<comment type="caution">
    <text evidence="2">The sequence shown here is derived from an EMBL/GenBank/DDBJ whole genome shotgun (WGS) entry which is preliminary data.</text>
</comment>
<feature type="region of interest" description="Disordered" evidence="1">
    <location>
        <begin position="74"/>
        <end position="183"/>
    </location>
</feature>
<name>A0A8H7TEN1_9HELO</name>
<accession>A0A8H7TEN1</accession>
<feature type="compositionally biased region" description="Basic and acidic residues" evidence="1">
    <location>
        <begin position="137"/>
        <end position="148"/>
    </location>
</feature>
<evidence type="ECO:0000256" key="1">
    <source>
        <dbReference type="SAM" id="MobiDB-lite"/>
    </source>
</evidence>
<protein>
    <submittedName>
        <fullName evidence="2">Uncharacterized protein</fullName>
    </submittedName>
</protein>
<dbReference type="Proteomes" id="UP000664132">
    <property type="component" value="Unassembled WGS sequence"/>
</dbReference>
<gene>
    <name evidence="2" type="ORF">IFR04_009424</name>
</gene>
<reference evidence="2" key="1">
    <citation type="submission" date="2021-02" db="EMBL/GenBank/DDBJ databases">
        <title>Genome sequence Cadophora malorum strain M34.</title>
        <authorList>
            <person name="Stefanovic E."/>
            <person name="Vu D."/>
            <person name="Scully C."/>
            <person name="Dijksterhuis J."/>
            <person name="Roader J."/>
            <person name="Houbraken J."/>
        </authorList>
    </citation>
    <scope>NUCLEOTIDE SEQUENCE</scope>
    <source>
        <strain evidence="2">M34</strain>
    </source>
</reference>
<organism evidence="2 3">
    <name type="scientific">Cadophora malorum</name>
    <dbReference type="NCBI Taxonomy" id="108018"/>
    <lineage>
        <taxon>Eukaryota</taxon>
        <taxon>Fungi</taxon>
        <taxon>Dikarya</taxon>
        <taxon>Ascomycota</taxon>
        <taxon>Pezizomycotina</taxon>
        <taxon>Leotiomycetes</taxon>
        <taxon>Helotiales</taxon>
        <taxon>Ploettnerulaceae</taxon>
        <taxon>Cadophora</taxon>
    </lineage>
</organism>
<dbReference type="EMBL" id="JAFJYH010000154">
    <property type="protein sequence ID" value="KAG4417471.1"/>
    <property type="molecule type" value="Genomic_DNA"/>
</dbReference>
<keyword evidence="3" id="KW-1185">Reference proteome</keyword>
<proteinExistence type="predicted"/>
<sequence length="183" mass="19473">MTEPLPGATLVPLRSTALADPIPDRVALAQGRQCREVRSYDKAPDRALEMAVDEDEDQDDDTLVPTAIAANASVHSAEASAASARHSKRSANAVEAGTKASFRSARAGEKSAEAASRNARAGERSAMAGIRSATAAERAEHKATEDVPRIVNSGDVPRLRPSSRRRIENNKLMGIRSFSDRGV</sequence>